<comment type="caution">
    <text evidence="4">The sequence shown here is derived from an EMBL/GenBank/DDBJ whole genome shotgun (WGS) entry which is preliminary data.</text>
</comment>
<reference evidence="4 5" key="1">
    <citation type="submission" date="2021-01" db="EMBL/GenBank/DDBJ databases">
        <title>WGS of actinomycetes isolated from Thailand.</title>
        <authorList>
            <person name="Thawai C."/>
        </authorList>
    </citation>
    <scope>NUCLEOTIDE SEQUENCE [LARGE SCALE GENOMIC DNA]</scope>
    <source>
        <strain evidence="4 5">CA1R205</strain>
    </source>
</reference>
<evidence type="ECO:0000256" key="2">
    <source>
        <dbReference type="SAM" id="Phobius"/>
    </source>
</evidence>
<keyword evidence="5" id="KW-1185">Reference proteome</keyword>
<gene>
    <name evidence="4" type="ORF">JK363_40910</name>
</gene>
<evidence type="ECO:0000256" key="1">
    <source>
        <dbReference type="SAM" id="MobiDB-lite"/>
    </source>
</evidence>
<feature type="transmembrane region" description="Helical" evidence="2">
    <location>
        <begin position="34"/>
        <end position="57"/>
    </location>
</feature>
<feature type="domain" description="SAF" evidence="3">
    <location>
        <begin position="60"/>
        <end position="121"/>
    </location>
</feature>
<keyword evidence="2" id="KW-1133">Transmembrane helix</keyword>
<keyword evidence="4" id="KW-0966">Cell projection</keyword>
<keyword evidence="2" id="KW-0812">Transmembrane</keyword>
<dbReference type="Pfam" id="PF08666">
    <property type="entry name" value="SAF"/>
    <property type="match status" value="1"/>
</dbReference>
<dbReference type="EMBL" id="JAERRF010000085">
    <property type="protein sequence ID" value="MBL1102822.1"/>
    <property type="molecule type" value="Genomic_DNA"/>
</dbReference>
<evidence type="ECO:0000313" key="5">
    <source>
        <dbReference type="Proteomes" id="UP000634229"/>
    </source>
</evidence>
<dbReference type="CDD" id="cd11614">
    <property type="entry name" value="SAF_CpaB_FlgA_like"/>
    <property type="match status" value="1"/>
</dbReference>
<protein>
    <submittedName>
        <fullName evidence="4">Flagellar biosynthesis protein FlgA</fullName>
    </submittedName>
</protein>
<evidence type="ECO:0000259" key="3">
    <source>
        <dbReference type="SMART" id="SM00858"/>
    </source>
</evidence>
<name>A0ABS1NRT8_9ACTN</name>
<sequence length="226" mass="23109">MSPSRPREGARLPGARSDPARRTTSTVGRRRPGWIWAGVGTVVVSAVGFSLFASAAGEREKVLVLTRDVPAGDVLEVRDLRQAEAASETGVVPAADSAEVLGRRARVPLVAGSLLAPGQFGGQRAYPPEGQSEVAFAIEAGSASPHVTRGDRVAVLEGPDGAGTPASDEEETAAPVVGTVAEAKAPESPGGARTVTVLMETGAVRRAAGIEQPRVVVLPAEGREAP</sequence>
<accession>A0ABS1NRT8</accession>
<evidence type="ECO:0000313" key="4">
    <source>
        <dbReference type="EMBL" id="MBL1102822.1"/>
    </source>
</evidence>
<feature type="compositionally biased region" description="Basic and acidic residues" evidence="1">
    <location>
        <begin position="1"/>
        <end position="10"/>
    </location>
</feature>
<keyword evidence="2" id="KW-0472">Membrane</keyword>
<feature type="region of interest" description="Disordered" evidence="1">
    <location>
        <begin position="1"/>
        <end position="28"/>
    </location>
</feature>
<dbReference type="InterPro" id="IPR013974">
    <property type="entry name" value="SAF"/>
</dbReference>
<organism evidence="4 5">
    <name type="scientific">Streptomyces coffeae</name>
    <dbReference type="NCBI Taxonomy" id="621382"/>
    <lineage>
        <taxon>Bacteria</taxon>
        <taxon>Bacillati</taxon>
        <taxon>Actinomycetota</taxon>
        <taxon>Actinomycetes</taxon>
        <taxon>Kitasatosporales</taxon>
        <taxon>Streptomycetaceae</taxon>
        <taxon>Streptomyces</taxon>
    </lineage>
</organism>
<keyword evidence="4" id="KW-0282">Flagellum</keyword>
<dbReference type="SMART" id="SM00858">
    <property type="entry name" value="SAF"/>
    <property type="match status" value="1"/>
</dbReference>
<keyword evidence="4" id="KW-0969">Cilium</keyword>
<dbReference type="Proteomes" id="UP000634229">
    <property type="component" value="Unassembled WGS sequence"/>
</dbReference>
<proteinExistence type="predicted"/>